<proteinExistence type="predicted"/>
<dbReference type="AlphaFoldDB" id="A0A382DZK6"/>
<organism evidence="1">
    <name type="scientific">marine metagenome</name>
    <dbReference type="NCBI Taxonomy" id="408172"/>
    <lineage>
        <taxon>unclassified sequences</taxon>
        <taxon>metagenomes</taxon>
        <taxon>ecological metagenomes</taxon>
    </lineage>
</organism>
<protein>
    <recommendedName>
        <fullName evidence="2">Methyltransferase domain-containing protein</fullName>
    </recommendedName>
</protein>
<reference evidence="1" key="1">
    <citation type="submission" date="2018-05" db="EMBL/GenBank/DDBJ databases">
        <authorList>
            <person name="Lanie J.A."/>
            <person name="Ng W.-L."/>
            <person name="Kazmierczak K.M."/>
            <person name="Andrzejewski T.M."/>
            <person name="Davidsen T.M."/>
            <person name="Wayne K.J."/>
            <person name="Tettelin H."/>
            <person name="Glass J.I."/>
            <person name="Rusch D."/>
            <person name="Podicherti R."/>
            <person name="Tsui H.-C.T."/>
            <person name="Winkler M.E."/>
        </authorList>
    </citation>
    <scope>NUCLEOTIDE SEQUENCE</scope>
</reference>
<feature type="non-terminal residue" evidence="1">
    <location>
        <position position="129"/>
    </location>
</feature>
<dbReference type="SUPFAM" id="SSF53335">
    <property type="entry name" value="S-adenosyl-L-methionine-dependent methyltransferases"/>
    <property type="match status" value="1"/>
</dbReference>
<gene>
    <name evidence="1" type="ORF">METZ01_LOCUS196790</name>
</gene>
<dbReference type="Gene3D" id="3.40.50.150">
    <property type="entry name" value="Vaccinia Virus protein VP39"/>
    <property type="match status" value="1"/>
</dbReference>
<accession>A0A382DZK6</accession>
<name>A0A382DZK6_9ZZZZ</name>
<dbReference type="InterPro" id="IPR029063">
    <property type="entry name" value="SAM-dependent_MTases_sf"/>
</dbReference>
<sequence>MNGLKVSAWDISKIALEKLSLRSKEFDFIINCEIRDVLQQPPEPDTFDIIVVSKFLDRKLIKHIRHAIKPNGLIFYQTFIKGRIIKSGPENPNYQLNENELLDFFEGWKLIFYREEGMIGNLSRGFRNQ</sequence>
<evidence type="ECO:0000313" key="1">
    <source>
        <dbReference type="EMBL" id="SVB43936.1"/>
    </source>
</evidence>
<dbReference type="EMBL" id="UINC01041958">
    <property type="protein sequence ID" value="SVB43936.1"/>
    <property type="molecule type" value="Genomic_DNA"/>
</dbReference>
<evidence type="ECO:0008006" key="2">
    <source>
        <dbReference type="Google" id="ProtNLM"/>
    </source>
</evidence>